<dbReference type="SUPFAM" id="SSF88713">
    <property type="entry name" value="Glycoside hydrolase/deacetylase"/>
    <property type="match status" value="1"/>
</dbReference>
<keyword evidence="2" id="KW-0479">Metal-binding</keyword>
<dbReference type="GO" id="GO:0006013">
    <property type="term" value="P:mannose metabolic process"/>
    <property type="evidence" value="ECO:0007669"/>
    <property type="project" value="InterPro"/>
</dbReference>
<dbReference type="GO" id="GO:0030246">
    <property type="term" value="F:carbohydrate binding"/>
    <property type="evidence" value="ECO:0007669"/>
    <property type="project" value="InterPro"/>
</dbReference>
<comment type="caution">
    <text evidence="7">The sequence shown here is derived from an EMBL/GenBank/DDBJ whole genome shotgun (WGS) entry which is preliminary data.</text>
</comment>
<dbReference type="GO" id="GO:0046872">
    <property type="term" value="F:metal ion binding"/>
    <property type="evidence" value="ECO:0007669"/>
    <property type="project" value="UniProtKB-KW"/>
</dbReference>
<name>A0A2V3DWE2_9MICC</name>
<dbReference type="Gene3D" id="3.20.110.10">
    <property type="entry name" value="Glycoside hydrolase 38, N terminal domain"/>
    <property type="match status" value="1"/>
</dbReference>
<reference evidence="7 8" key="1">
    <citation type="submission" date="2018-05" db="EMBL/GenBank/DDBJ databases">
        <title>Genetic diversity of glacier-inhabiting Cryobacterium bacteria in China and description of Cryobacterium mengkeensis sp. nov. and Arthrobacter glacialis sp. nov.</title>
        <authorList>
            <person name="Liu Q."/>
            <person name="Xin Y.-H."/>
        </authorList>
    </citation>
    <scope>NUCLEOTIDE SEQUENCE [LARGE SCALE GENOMIC DNA]</scope>
    <source>
        <strain evidence="7 8">GP3</strain>
    </source>
</reference>
<dbReference type="SUPFAM" id="SSF74650">
    <property type="entry name" value="Galactose mutarotase-like"/>
    <property type="match status" value="1"/>
</dbReference>
<dbReference type="InterPro" id="IPR011330">
    <property type="entry name" value="Glyco_hydro/deAcase_b/a-brl"/>
</dbReference>
<dbReference type="InterPro" id="IPR054723">
    <property type="entry name" value="Ams1-like_N"/>
</dbReference>
<dbReference type="Gene3D" id="2.70.98.30">
    <property type="entry name" value="Golgi alpha-mannosidase II, domain 4"/>
    <property type="match status" value="1"/>
</dbReference>
<evidence type="ECO:0000256" key="1">
    <source>
        <dbReference type="ARBA" id="ARBA00009792"/>
    </source>
</evidence>
<dbReference type="PANTHER" id="PTHR46017">
    <property type="entry name" value="ALPHA-MANNOSIDASE 2C1"/>
    <property type="match status" value="1"/>
</dbReference>
<sequence>MHDKHALIQDRLKRVLTERIVPAIHTPVAPLELRAWHVEGGQGEPVAPAIALGLSESTLPDDAGHPARAEAPPAAEVVFEPFAVGQAWGPPWGTSWIHLTGTVPQEARGQRVELVVDLGFSQSWPGFQAEGLIYRPNGETVKALNPLNTWVPVDGIAPGAPAQGGEEIDLYVEAAANPFVFTDNPFVPTPLGEKFTAGDTPRYTMARADINIFHTEVWELVQDLEVLDQLQQELDLGNPRRWDILYALERALDAVSLTDIPGSAAAARAHLAAVLAQPANASAHQITAIGHAHIDSAWLWPVRETVRKVARTASSVVKLLEDNPEFQYAMSSAQQYEWLKEQRPEVFAKVKAAVAEGRFIPVGGMWVESDTNMVGSEAMARQFTYGQRFFRENFGMQCQEVWLPDSFGYSAALPQIVKQAGAKWFLTQKISWNTVNKFPHHTFNWEGIDGTRVFTHFPPADTYNSQLSGAELAHTVRNFRDKGAAKNSLIPFGWGDGGGGPTREMLARAKRTRDLEGSPQVTIASPAEFFTAAEAEYPNAPVWKGELYLELHRGTYTSQALTKQGNRRSEHLLREAELWSATAAARSLIAYPYDELDRIWKLVLLNQFHDILPGSAIAWVHREAAEQYAQIAKDLQAVIFAAVDALAPLTPQAISELTSGPPTEKDFDTALHFNASPYPRRGIAPLSAGVPDTATAEVTVERDGTGVVVHNGLITVRFGADGVINSIVDVAANRELVPAGQGANLLQLHTDFPNMWDAWDIDAFYKNTVTDLRELDSLEVTMLGSQPEITIKRSFRASHITQRVRISPDSKVITVYNEVDWREQETLLKAAFPLDVHADHARFETQYGHIQRATHENTSWDNARFEVCAHRWVHVGEPGFGAAVINDSTYGHDVSRHPGTNGSSFTTVRLSLLRGPRFPDPTTDQGQHSFTYGLVVGAEVADAVAAGYAMNLPWHGVPGDWTGRPIEPLVRTDSQSAIIEAVKLADDRSGDVIVRLYEPLGARAQLTLSASFAVASVAENNLLEQPYASGSLTVGAPGDPGAAGAPGDPGTSGNPTITLKLRPFQILTLRLQKAGQ</sequence>
<dbReference type="InterPro" id="IPR027291">
    <property type="entry name" value="Glyco_hydro_38_N_sf"/>
</dbReference>
<comment type="similarity">
    <text evidence="1">Belongs to the glycosyl hydrolase 38 family.</text>
</comment>
<keyword evidence="4" id="KW-0326">Glycosidase</keyword>
<dbReference type="InterPro" id="IPR015341">
    <property type="entry name" value="Glyco_hydro_38_cen"/>
</dbReference>
<organism evidence="7 8">
    <name type="scientific">Arthrobacter psychrochitiniphilus</name>
    <dbReference type="NCBI Taxonomy" id="291045"/>
    <lineage>
        <taxon>Bacteria</taxon>
        <taxon>Bacillati</taxon>
        <taxon>Actinomycetota</taxon>
        <taxon>Actinomycetes</taxon>
        <taxon>Micrococcales</taxon>
        <taxon>Micrococcaceae</taxon>
        <taxon>Arthrobacter</taxon>
    </lineage>
</organism>
<keyword evidence="8" id="KW-1185">Reference proteome</keyword>
<dbReference type="SMART" id="SM00872">
    <property type="entry name" value="Alpha-mann_mid"/>
    <property type="match status" value="1"/>
</dbReference>
<feature type="region of interest" description="Disordered" evidence="5">
    <location>
        <begin position="1033"/>
        <end position="1057"/>
    </location>
</feature>
<dbReference type="Pfam" id="PF07748">
    <property type="entry name" value="Glyco_hydro_38C"/>
    <property type="match status" value="1"/>
</dbReference>
<dbReference type="PANTHER" id="PTHR46017:SF1">
    <property type="entry name" value="ALPHA-MANNOSIDASE 2C1"/>
    <property type="match status" value="1"/>
</dbReference>
<dbReference type="OrthoDB" id="9772207at2"/>
<dbReference type="GO" id="GO:0004559">
    <property type="term" value="F:alpha-mannosidase activity"/>
    <property type="evidence" value="ECO:0007669"/>
    <property type="project" value="InterPro"/>
</dbReference>
<feature type="compositionally biased region" description="Low complexity" evidence="5">
    <location>
        <begin position="1035"/>
        <end position="1049"/>
    </location>
</feature>
<dbReference type="Gene3D" id="1.20.1270.50">
    <property type="entry name" value="Glycoside hydrolase family 38, central domain"/>
    <property type="match status" value="1"/>
</dbReference>
<dbReference type="Pfam" id="PF22907">
    <property type="entry name" value="Ams1-like_1st"/>
    <property type="match status" value="1"/>
</dbReference>
<proteinExistence type="inferred from homology"/>
<dbReference type="RefSeq" id="WP_110105252.1">
    <property type="nucleotide sequence ID" value="NZ_JACBZZ010000001.1"/>
</dbReference>
<evidence type="ECO:0000256" key="3">
    <source>
        <dbReference type="ARBA" id="ARBA00022801"/>
    </source>
</evidence>
<dbReference type="FunFam" id="3.20.110.10:FF:000002">
    <property type="entry name" value="alpha-mannosidase 2C1 isoform X1"/>
    <property type="match status" value="1"/>
</dbReference>
<dbReference type="Pfam" id="PF09261">
    <property type="entry name" value="Alpha-mann_mid"/>
    <property type="match status" value="1"/>
</dbReference>
<evidence type="ECO:0000256" key="5">
    <source>
        <dbReference type="SAM" id="MobiDB-lite"/>
    </source>
</evidence>
<dbReference type="GO" id="GO:0009313">
    <property type="term" value="P:oligosaccharide catabolic process"/>
    <property type="evidence" value="ECO:0007669"/>
    <property type="project" value="TreeGrafter"/>
</dbReference>
<evidence type="ECO:0000313" key="7">
    <source>
        <dbReference type="EMBL" id="PXA66941.1"/>
    </source>
</evidence>
<dbReference type="InterPro" id="IPR011013">
    <property type="entry name" value="Gal_mutarotase_sf_dom"/>
</dbReference>
<dbReference type="EMBL" id="QHLZ01000002">
    <property type="protein sequence ID" value="PXA66941.1"/>
    <property type="molecule type" value="Genomic_DNA"/>
</dbReference>
<dbReference type="InterPro" id="IPR028995">
    <property type="entry name" value="Glyco_hydro_57/38_cen_sf"/>
</dbReference>
<dbReference type="Pfam" id="PF01074">
    <property type="entry name" value="Glyco_hydro_38N"/>
    <property type="match status" value="1"/>
</dbReference>
<dbReference type="CDD" id="cd10789">
    <property type="entry name" value="GH38N_AMII_ER_cytosolic"/>
    <property type="match status" value="1"/>
</dbReference>
<evidence type="ECO:0000256" key="4">
    <source>
        <dbReference type="ARBA" id="ARBA00023295"/>
    </source>
</evidence>
<keyword evidence="3" id="KW-0378">Hydrolase</keyword>
<dbReference type="FunFam" id="1.20.1270.50:FF:000004">
    <property type="entry name" value="alpha-mannosidase 2C1 isoform X1"/>
    <property type="match status" value="1"/>
</dbReference>
<accession>A0A2V3DWE2</accession>
<dbReference type="InterPro" id="IPR000602">
    <property type="entry name" value="Glyco_hydro_38_N"/>
</dbReference>
<dbReference type="Pfam" id="PF17677">
    <property type="entry name" value="Glyco_hydro38C2"/>
    <property type="match status" value="1"/>
</dbReference>
<protein>
    <submittedName>
        <fullName evidence="7">Alpha-mannosidase</fullName>
    </submittedName>
</protein>
<evidence type="ECO:0000256" key="2">
    <source>
        <dbReference type="ARBA" id="ARBA00022723"/>
    </source>
</evidence>
<dbReference type="Proteomes" id="UP000246303">
    <property type="component" value="Unassembled WGS sequence"/>
</dbReference>
<gene>
    <name evidence="7" type="ORF">CVS29_05165</name>
</gene>
<dbReference type="InterPro" id="IPR011682">
    <property type="entry name" value="Glyco_hydro_38_C"/>
</dbReference>
<evidence type="ECO:0000313" key="8">
    <source>
        <dbReference type="Proteomes" id="UP000246303"/>
    </source>
</evidence>
<dbReference type="InterPro" id="IPR037094">
    <property type="entry name" value="Glyco_hydro_38_cen_sf"/>
</dbReference>
<feature type="domain" description="Glycoside hydrolase family 38 central" evidence="6">
    <location>
        <begin position="550"/>
        <end position="628"/>
    </location>
</feature>
<dbReference type="InterPro" id="IPR041147">
    <property type="entry name" value="GH38_C"/>
</dbReference>
<dbReference type="SUPFAM" id="SSF88688">
    <property type="entry name" value="Families 57/38 glycoside transferase middle domain"/>
    <property type="match status" value="1"/>
</dbReference>
<evidence type="ECO:0000259" key="6">
    <source>
        <dbReference type="SMART" id="SM00872"/>
    </source>
</evidence>
<dbReference type="AlphaFoldDB" id="A0A2V3DWE2"/>